<dbReference type="AlphaFoldDB" id="A0A1I5H3X9"/>
<dbReference type="GO" id="GO:0005829">
    <property type="term" value="C:cytosol"/>
    <property type="evidence" value="ECO:0007669"/>
    <property type="project" value="TreeGrafter"/>
</dbReference>
<accession>A0A1I5H3X9</accession>
<gene>
    <name evidence="1" type="ORF">SAMN04488056_1066</name>
</gene>
<evidence type="ECO:0000313" key="1">
    <source>
        <dbReference type="EMBL" id="SFO42830.1"/>
    </source>
</evidence>
<dbReference type="Proteomes" id="UP000199236">
    <property type="component" value="Unassembled WGS sequence"/>
</dbReference>
<protein>
    <submittedName>
        <fullName evidence="1">YhcH/YjgK/YiaL family protein</fullName>
    </submittedName>
</protein>
<dbReference type="PANTHER" id="PTHR34986">
    <property type="entry name" value="EVOLVED BETA-GALACTOSIDASE SUBUNIT BETA"/>
    <property type="match status" value="1"/>
</dbReference>
<keyword evidence="2" id="KW-1185">Reference proteome</keyword>
<dbReference type="NCBIfam" id="TIGR00022">
    <property type="entry name" value="YhcH/YjgK/YiaL family protein"/>
    <property type="match status" value="1"/>
</dbReference>
<dbReference type="Pfam" id="PF04074">
    <property type="entry name" value="DUF386"/>
    <property type="match status" value="1"/>
</dbReference>
<dbReference type="InterPro" id="IPR004375">
    <property type="entry name" value="NanQ/TabA/YiaL"/>
</dbReference>
<organism evidence="1 2">
    <name type="scientific">Cohaesibacter marisflavi</name>
    <dbReference type="NCBI Taxonomy" id="655353"/>
    <lineage>
        <taxon>Bacteria</taxon>
        <taxon>Pseudomonadati</taxon>
        <taxon>Pseudomonadota</taxon>
        <taxon>Alphaproteobacteria</taxon>
        <taxon>Hyphomicrobiales</taxon>
        <taxon>Cohaesibacteraceae</taxon>
    </lineage>
</organism>
<dbReference type="PANTHER" id="PTHR34986:SF1">
    <property type="entry name" value="PROTEIN YIAL"/>
    <property type="match status" value="1"/>
</dbReference>
<dbReference type="EMBL" id="FOVR01000006">
    <property type="protein sequence ID" value="SFO42830.1"/>
    <property type="molecule type" value="Genomic_DNA"/>
</dbReference>
<dbReference type="Gene3D" id="2.60.120.370">
    <property type="entry name" value="YhcH/YjgK/YiaL"/>
    <property type="match status" value="1"/>
</dbReference>
<dbReference type="InterPro" id="IPR037012">
    <property type="entry name" value="NanQ/TabA/YiaL_sf"/>
</dbReference>
<dbReference type="OrthoDB" id="6196468at2"/>
<dbReference type="STRING" id="655353.SAMN04488056_1066"/>
<dbReference type="SUPFAM" id="SSF51197">
    <property type="entry name" value="Clavaminate synthase-like"/>
    <property type="match status" value="1"/>
</dbReference>
<proteinExistence type="predicted"/>
<evidence type="ECO:0000313" key="2">
    <source>
        <dbReference type="Proteomes" id="UP000199236"/>
    </source>
</evidence>
<reference evidence="1 2" key="1">
    <citation type="submission" date="2016-10" db="EMBL/GenBank/DDBJ databases">
        <authorList>
            <person name="de Groot N.N."/>
        </authorList>
    </citation>
    <scope>NUCLEOTIDE SEQUENCE [LARGE SCALE GENOMIC DNA]</scope>
    <source>
        <strain evidence="1 2">CGMCC 1.9157</strain>
    </source>
</reference>
<sequence length="158" mass="17623">MIYGRLDNLSEVASTLPQTILEGLRFLAETDLVALPEGRNEIDGDRMFAMVQDYEPKPKDEARPEAHKRYIDIQYVAKGTELIGTTALSKAPNVVEDLLEQNDVYFLDGLKEESMLAMSEGTYAVFYPWDVHRPGCSAGEASQVRKIVVKIAMEPAKA</sequence>
<name>A0A1I5H3X9_9HYPH</name>
<dbReference type="RefSeq" id="WP_090072739.1">
    <property type="nucleotide sequence ID" value="NZ_FOVR01000006.1"/>
</dbReference>